<feature type="transmembrane region" description="Helical" evidence="1">
    <location>
        <begin position="51"/>
        <end position="71"/>
    </location>
</feature>
<proteinExistence type="predicted"/>
<feature type="transmembrane region" description="Helical" evidence="1">
    <location>
        <begin position="9"/>
        <end position="31"/>
    </location>
</feature>
<evidence type="ECO:0000313" key="3">
    <source>
        <dbReference type="Proteomes" id="UP000594638"/>
    </source>
</evidence>
<reference evidence="2 3" key="1">
    <citation type="submission" date="2019-12" db="EMBL/GenBank/DDBJ databases">
        <authorList>
            <person name="Alioto T."/>
            <person name="Alioto T."/>
            <person name="Gomez Garrido J."/>
        </authorList>
    </citation>
    <scope>NUCLEOTIDE SEQUENCE [LARGE SCALE GENOMIC DNA]</scope>
</reference>
<feature type="transmembrane region" description="Helical" evidence="1">
    <location>
        <begin position="83"/>
        <end position="103"/>
    </location>
</feature>
<sequence>MRYSTQANVLWMLFIFDIAGAFATISTRPNIDPAEAHLTGIKSLMEVPKGFYFILIVTTICLVNITMVIVITWSQLVRDSGAFYLKSLVFFVMALTFIIYALQMQQITPHFSMRIRGDYKISSFWLLWLCFLTIILILATLVLIAKMIVGV</sequence>
<accession>A0A8S0RFV9</accession>
<name>A0A8S0RFV9_OLEEU</name>
<keyword evidence="1" id="KW-0472">Membrane</keyword>
<comment type="caution">
    <text evidence="2">The sequence shown here is derived from an EMBL/GenBank/DDBJ whole genome shotgun (WGS) entry which is preliminary data.</text>
</comment>
<evidence type="ECO:0000256" key="1">
    <source>
        <dbReference type="SAM" id="Phobius"/>
    </source>
</evidence>
<dbReference type="Gramene" id="OE9A076565T1">
    <property type="protein sequence ID" value="OE9A076565C1"/>
    <property type="gene ID" value="OE9A076565"/>
</dbReference>
<feature type="transmembrane region" description="Helical" evidence="1">
    <location>
        <begin position="123"/>
        <end position="145"/>
    </location>
</feature>
<dbReference type="EMBL" id="CACTIH010003615">
    <property type="protein sequence ID" value="CAA2977986.1"/>
    <property type="molecule type" value="Genomic_DNA"/>
</dbReference>
<dbReference type="Proteomes" id="UP000594638">
    <property type="component" value="Unassembled WGS sequence"/>
</dbReference>
<keyword evidence="1" id="KW-0812">Transmembrane</keyword>
<organism evidence="2 3">
    <name type="scientific">Olea europaea subsp. europaea</name>
    <dbReference type="NCBI Taxonomy" id="158383"/>
    <lineage>
        <taxon>Eukaryota</taxon>
        <taxon>Viridiplantae</taxon>
        <taxon>Streptophyta</taxon>
        <taxon>Embryophyta</taxon>
        <taxon>Tracheophyta</taxon>
        <taxon>Spermatophyta</taxon>
        <taxon>Magnoliopsida</taxon>
        <taxon>eudicotyledons</taxon>
        <taxon>Gunneridae</taxon>
        <taxon>Pentapetalae</taxon>
        <taxon>asterids</taxon>
        <taxon>lamiids</taxon>
        <taxon>Lamiales</taxon>
        <taxon>Oleaceae</taxon>
        <taxon>Oleeae</taxon>
        <taxon>Olea</taxon>
    </lineage>
</organism>
<evidence type="ECO:0000313" key="2">
    <source>
        <dbReference type="EMBL" id="CAA2977986.1"/>
    </source>
</evidence>
<keyword evidence="3" id="KW-1185">Reference proteome</keyword>
<protein>
    <submittedName>
        <fullName evidence="2">Uncharacterized protein</fullName>
    </submittedName>
</protein>
<gene>
    <name evidence="2" type="ORF">OLEA9_A076565</name>
</gene>
<dbReference type="AlphaFoldDB" id="A0A8S0RFV9"/>
<keyword evidence="1" id="KW-1133">Transmembrane helix</keyword>